<reference evidence="2 3" key="1">
    <citation type="submission" date="2019-12" db="EMBL/GenBank/DDBJ databases">
        <title>Whole genome shotgun sequence of Streptomyces libani subsp. libani NBRC 13452.</title>
        <authorList>
            <person name="Ichikawa N."/>
            <person name="Kimura A."/>
            <person name="Kitahashi Y."/>
            <person name="Komaki H."/>
            <person name="Tamura T."/>
        </authorList>
    </citation>
    <scope>NUCLEOTIDE SEQUENCE [LARGE SCALE GENOMIC DNA]</scope>
    <source>
        <strain evidence="2 3">NBRC 13452</strain>
    </source>
</reference>
<feature type="compositionally biased region" description="Pro residues" evidence="1">
    <location>
        <begin position="236"/>
        <end position="250"/>
    </location>
</feature>
<gene>
    <name evidence="2" type="ORF">Sliba_17740</name>
</gene>
<evidence type="ECO:0000313" key="2">
    <source>
        <dbReference type="EMBL" id="GFE21321.1"/>
    </source>
</evidence>
<feature type="region of interest" description="Disordered" evidence="1">
    <location>
        <begin position="1"/>
        <end position="35"/>
    </location>
</feature>
<comment type="caution">
    <text evidence="2">The sequence shown here is derived from an EMBL/GenBank/DDBJ whole genome shotgun (WGS) entry which is preliminary data.</text>
</comment>
<feature type="region of interest" description="Disordered" evidence="1">
    <location>
        <begin position="164"/>
        <end position="250"/>
    </location>
</feature>
<evidence type="ECO:0000256" key="1">
    <source>
        <dbReference type="SAM" id="MobiDB-lite"/>
    </source>
</evidence>
<name>A0A640TFM8_STRNI</name>
<dbReference type="EMBL" id="BLIP01000001">
    <property type="protein sequence ID" value="GFE21321.1"/>
    <property type="molecule type" value="Genomic_DNA"/>
</dbReference>
<organism evidence="2 3">
    <name type="scientific">Streptomyces nigrescens</name>
    <dbReference type="NCBI Taxonomy" id="1920"/>
    <lineage>
        <taxon>Bacteria</taxon>
        <taxon>Bacillati</taxon>
        <taxon>Actinomycetota</taxon>
        <taxon>Actinomycetes</taxon>
        <taxon>Kitasatosporales</taxon>
        <taxon>Streptomycetaceae</taxon>
        <taxon>Streptomyces</taxon>
    </lineage>
</organism>
<sequence length="250" mass="26088">MEPPVTSPEFLPSHVVPPEGMATWSAPDTTRPSAPLDPLLPVQIIDRRGDWARALCSNGWSAWVDGRLLLAVPREPPAAAQPGARTADPRPLLGAAEGELIRYRKLIEELAAGQLDGESFARRTRGTRLGVVVDGDAVWLYDARHERWCYCDGVSLQTYAVTAGPSSRSGEREGAGAGPEAPDEPGPAADPPASSGAGAPGREPGPPAPDPTASGPPDGPSAPPPDPDRTRALHPGEPPPPPPNPVGEIR</sequence>
<evidence type="ECO:0000313" key="3">
    <source>
        <dbReference type="Proteomes" id="UP000429552"/>
    </source>
</evidence>
<accession>A0A640TFM8</accession>
<proteinExistence type="predicted"/>
<protein>
    <submittedName>
        <fullName evidence="2">Uncharacterized protein</fullName>
    </submittedName>
</protein>
<feature type="compositionally biased region" description="Low complexity" evidence="1">
    <location>
        <begin position="191"/>
        <end position="202"/>
    </location>
</feature>
<dbReference type="AlphaFoldDB" id="A0A640TFM8"/>
<dbReference type="Proteomes" id="UP000429552">
    <property type="component" value="Unassembled WGS sequence"/>
</dbReference>